<dbReference type="Proteomes" id="UP000450012">
    <property type="component" value="Unassembled WGS sequence"/>
</dbReference>
<dbReference type="EMBL" id="WWCK01000004">
    <property type="protein sequence ID" value="MYM68099.1"/>
    <property type="molecule type" value="Genomic_DNA"/>
</dbReference>
<reference evidence="3 4" key="1">
    <citation type="submission" date="2019-12" db="EMBL/GenBank/DDBJ databases">
        <title>Novel species isolated from a subtropical stream in China.</title>
        <authorList>
            <person name="Lu H."/>
        </authorList>
    </citation>
    <scope>NUCLEOTIDE SEQUENCE [LARGE SCALE GENOMIC DNA]</scope>
    <source>
        <strain evidence="3 4">FT55W</strain>
    </source>
</reference>
<keyword evidence="2" id="KW-0812">Transmembrane</keyword>
<feature type="transmembrane region" description="Helical" evidence="2">
    <location>
        <begin position="142"/>
        <end position="165"/>
    </location>
</feature>
<organism evidence="3 4">
    <name type="scientific">Duganella rivi</name>
    <dbReference type="NCBI Taxonomy" id="2666083"/>
    <lineage>
        <taxon>Bacteria</taxon>
        <taxon>Pseudomonadati</taxon>
        <taxon>Pseudomonadota</taxon>
        <taxon>Betaproteobacteria</taxon>
        <taxon>Burkholderiales</taxon>
        <taxon>Oxalobacteraceae</taxon>
        <taxon>Telluria group</taxon>
        <taxon>Duganella</taxon>
    </lineage>
</organism>
<evidence type="ECO:0000256" key="1">
    <source>
        <dbReference type="SAM" id="Coils"/>
    </source>
</evidence>
<gene>
    <name evidence="3" type="ORF">GTP45_14840</name>
</gene>
<proteinExistence type="predicted"/>
<keyword evidence="2" id="KW-0472">Membrane</keyword>
<dbReference type="AlphaFoldDB" id="A0A7X4GT08"/>
<feature type="coiled-coil region" evidence="1">
    <location>
        <begin position="168"/>
        <end position="195"/>
    </location>
</feature>
<dbReference type="RefSeq" id="WP_161014635.1">
    <property type="nucleotide sequence ID" value="NZ_WWCK01000004.1"/>
</dbReference>
<keyword evidence="1" id="KW-0175">Coiled coil</keyword>
<accession>A0A7X4GT08</accession>
<comment type="caution">
    <text evidence="3">The sequence shown here is derived from an EMBL/GenBank/DDBJ whole genome shotgun (WGS) entry which is preliminary data.</text>
</comment>
<evidence type="ECO:0000313" key="3">
    <source>
        <dbReference type="EMBL" id="MYM68099.1"/>
    </source>
</evidence>
<evidence type="ECO:0000256" key="2">
    <source>
        <dbReference type="SAM" id="Phobius"/>
    </source>
</evidence>
<protein>
    <submittedName>
        <fullName evidence="3">Uncharacterized protein</fullName>
    </submittedName>
</protein>
<keyword evidence="2" id="KW-1133">Transmembrane helix</keyword>
<name>A0A7X4GT08_9BURK</name>
<evidence type="ECO:0000313" key="4">
    <source>
        <dbReference type="Proteomes" id="UP000450012"/>
    </source>
</evidence>
<keyword evidence="4" id="KW-1185">Reference proteome</keyword>
<sequence>MTRDDSVHNRTVEISTFANCKSVAFAMVMQTVCFGVVAQDTQPGTVVSGQAVSYPQGVVVVQNNGTSGKCKQCATAKAAPAPPTNTPLPPIPPGFVVVQSNYLEQVSATAQSAIDSAKSNLEQVSATAQSAIKSAQSNEESLVGILKVVGIALSAIAVILTFFGFQEYKRWTETKARLFENLAESERKLTEVEKLKNEVVPRLESSLWEMQELTSILLDMHQLSIKIDEVENLLKGENTVELQRVATLALGAGHELFERAEKLLARRTQSAQSSDQSQTAAIQRILGYIVATLCIFSMRAESLDDAVRWAEKSIKFNPMKYDDREYNYACALAKRFGKRGMASDKETALGILEKGMSSGIWTWREIWDDNDFNALEEDLLRSRFIDRPYAEAKPKAQDEGAPKK</sequence>